<dbReference type="Pfam" id="PF00072">
    <property type="entry name" value="Response_reg"/>
    <property type="match status" value="1"/>
</dbReference>
<evidence type="ECO:0000256" key="1">
    <source>
        <dbReference type="PROSITE-ProRule" id="PRU00169"/>
    </source>
</evidence>
<feature type="domain" description="Response regulatory" evidence="2">
    <location>
        <begin position="5"/>
        <end position="120"/>
    </location>
</feature>
<protein>
    <submittedName>
        <fullName evidence="3">Response regulator</fullName>
    </submittedName>
</protein>
<dbReference type="Gene3D" id="3.40.50.2300">
    <property type="match status" value="1"/>
</dbReference>
<dbReference type="PROSITE" id="PS50110">
    <property type="entry name" value="RESPONSE_REGULATORY"/>
    <property type="match status" value="1"/>
</dbReference>
<evidence type="ECO:0000313" key="3">
    <source>
        <dbReference type="EMBL" id="NNU33350.1"/>
    </source>
</evidence>
<accession>A0ABX1W303</accession>
<dbReference type="RefSeq" id="WP_175269046.1">
    <property type="nucleotide sequence ID" value="NZ_JABFCR010000008.1"/>
</dbReference>
<sequence>MLKLNIFIVEDSPIIAAGLKHLVGRLGHTVVGISESYEDAIVQLELSNIDMVITDIMLSGEKNGIDTGAYIKKHFNIPVIYQSSITDTTIICDAMRTKPIAYLVKPVSRVELSTALLGVEAA</sequence>
<keyword evidence="1" id="KW-0597">Phosphoprotein</keyword>
<evidence type="ECO:0000259" key="2">
    <source>
        <dbReference type="PROSITE" id="PS50110"/>
    </source>
</evidence>
<evidence type="ECO:0000313" key="4">
    <source>
        <dbReference type="Proteomes" id="UP000566071"/>
    </source>
</evidence>
<dbReference type="InterPro" id="IPR001789">
    <property type="entry name" value="Sig_transdc_resp-reg_receiver"/>
</dbReference>
<name>A0ABX1W303_9SPHI</name>
<keyword evidence="4" id="KW-1185">Reference proteome</keyword>
<dbReference type="PANTHER" id="PTHR45526:SF1">
    <property type="entry name" value="TRANSCRIPTIONAL REGULATORY PROTEIN DCUR-RELATED"/>
    <property type="match status" value="1"/>
</dbReference>
<organism evidence="3 4">
    <name type="scientific">Mucilaginibacter humi</name>
    <dbReference type="NCBI Taxonomy" id="2732510"/>
    <lineage>
        <taxon>Bacteria</taxon>
        <taxon>Pseudomonadati</taxon>
        <taxon>Bacteroidota</taxon>
        <taxon>Sphingobacteriia</taxon>
        <taxon>Sphingobacteriales</taxon>
        <taxon>Sphingobacteriaceae</taxon>
        <taxon>Mucilaginibacter</taxon>
    </lineage>
</organism>
<comment type="caution">
    <text evidence="3">The sequence shown here is derived from an EMBL/GenBank/DDBJ whole genome shotgun (WGS) entry which is preliminary data.</text>
</comment>
<dbReference type="SUPFAM" id="SSF52172">
    <property type="entry name" value="CheY-like"/>
    <property type="match status" value="1"/>
</dbReference>
<gene>
    <name evidence="3" type="ORF">HK413_02755</name>
</gene>
<feature type="modified residue" description="4-aspartylphosphate" evidence="1">
    <location>
        <position position="55"/>
    </location>
</feature>
<dbReference type="SMART" id="SM00448">
    <property type="entry name" value="REC"/>
    <property type="match status" value="1"/>
</dbReference>
<dbReference type="PANTHER" id="PTHR45526">
    <property type="entry name" value="TRANSCRIPTIONAL REGULATORY PROTEIN DPIA"/>
    <property type="match status" value="1"/>
</dbReference>
<dbReference type="InterPro" id="IPR051271">
    <property type="entry name" value="2C-system_Tx_regulators"/>
</dbReference>
<proteinExistence type="predicted"/>
<dbReference type="EMBL" id="JABFCR010000008">
    <property type="protein sequence ID" value="NNU33350.1"/>
    <property type="molecule type" value="Genomic_DNA"/>
</dbReference>
<dbReference type="Proteomes" id="UP000566071">
    <property type="component" value="Unassembled WGS sequence"/>
</dbReference>
<dbReference type="InterPro" id="IPR011006">
    <property type="entry name" value="CheY-like_superfamily"/>
</dbReference>
<reference evidence="3 4" key="1">
    <citation type="submission" date="2020-05" db="EMBL/GenBank/DDBJ databases">
        <authorList>
            <person name="Khan S.A."/>
            <person name="Jeon C.O."/>
            <person name="Chun B.H."/>
        </authorList>
    </citation>
    <scope>NUCLEOTIDE SEQUENCE [LARGE SCALE GENOMIC DNA]</scope>
    <source>
        <strain evidence="3 4">S1162</strain>
    </source>
</reference>